<dbReference type="Pfam" id="PF23914">
    <property type="entry name" value="TPR_CcmH_CycH"/>
    <property type="match status" value="1"/>
</dbReference>
<reference evidence="6" key="1">
    <citation type="submission" date="2020-04" db="EMBL/GenBank/DDBJ databases">
        <title>A desert anoxygenic phototrophic bacterium fixes CO2 using RubisCO under aerobic conditions.</title>
        <authorList>
            <person name="Tang K."/>
        </authorList>
    </citation>
    <scope>NUCLEOTIDE SEQUENCE [LARGE SCALE GENOMIC DNA]</scope>
    <source>
        <strain evidence="6">MIMtkB3</strain>
    </source>
</reference>
<organism evidence="6 7">
    <name type="scientific">Aerophototrophica crusticola</name>
    <dbReference type="NCBI Taxonomy" id="1709002"/>
    <lineage>
        <taxon>Bacteria</taxon>
        <taxon>Pseudomonadati</taxon>
        <taxon>Pseudomonadota</taxon>
        <taxon>Alphaproteobacteria</taxon>
        <taxon>Rhodospirillales</taxon>
        <taxon>Rhodospirillaceae</taxon>
        <taxon>Aerophototrophica</taxon>
    </lineage>
</organism>
<proteinExistence type="predicted"/>
<evidence type="ECO:0000256" key="4">
    <source>
        <dbReference type="SAM" id="MobiDB-lite"/>
    </source>
</evidence>
<dbReference type="SUPFAM" id="SSF48452">
    <property type="entry name" value="TPR-like"/>
    <property type="match status" value="1"/>
</dbReference>
<evidence type="ECO:0000313" key="7">
    <source>
        <dbReference type="Proteomes" id="UP000501891"/>
    </source>
</evidence>
<sequence length="135" mass="14837">MVDSLAERMEKDPGNVEGWLRLAQARSVLGDKEQAVVAARRATQAAPDRPDTWLALARMLNPAPGAKPSPELESALRKAVELDPKNAQALYYLGLAAAENGRKDEARATWTKLLQQLPPDSPDRKELQEQIDGLK</sequence>
<keyword evidence="3" id="KW-0802">TPR repeat</keyword>
<dbReference type="Gene3D" id="1.25.40.10">
    <property type="entry name" value="Tetratricopeptide repeat domain"/>
    <property type="match status" value="1"/>
</dbReference>
<evidence type="ECO:0000256" key="2">
    <source>
        <dbReference type="ARBA" id="ARBA00022748"/>
    </source>
</evidence>
<dbReference type="Proteomes" id="UP000501891">
    <property type="component" value="Chromosome"/>
</dbReference>
<dbReference type="KEGG" id="acru:HHL28_17740"/>
<dbReference type="SMART" id="SM00028">
    <property type="entry name" value="TPR"/>
    <property type="match status" value="2"/>
</dbReference>
<feature type="compositionally biased region" description="Basic and acidic residues" evidence="4">
    <location>
        <begin position="121"/>
        <end position="135"/>
    </location>
</feature>
<keyword evidence="1" id="KW-0677">Repeat</keyword>
<accession>A0A858RCL0</accession>
<dbReference type="InterPro" id="IPR056413">
    <property type="entry name" value="TPR_CcmH_CycH"/>
</dbReference>
<keyword evidence="7" id="KW-1185">Reference proteome</keyword>
<dbReference type="EMBL" id="CP051775">
    <property type="protein sequence ID" value="QJE74656.1"/>
    <property type="molecule type" value="Genomic_DNA"/>
</dbReference>
<feature type="domain" description="Cytochrome c-type biogenesis protein H TPR" evidence="5">
    <location>
        <begin position="5"/>
        <end position="123"/>
    </location>
</feature>
<dbReference type="InterPro" id="IPR051263">
    <property type="entry name" value="C-type_cytochrome_biogenesis"/>
</dbReference>
<protein>
    <submittedName>
        <fullName evidence="6">Tetratricopeptide repeat protein</fullName>
    </submittedName>
</protein>
<keyword evidence="2" id="KW-0201">Cytochrome c-type biogenesis</keyword>
<dbReference type="PANTHER" id="PTHR47870:SF1">
    <property type="entry name" value="CYTOCHROME C-TYPE BIOGENESIS PROTEIN CCMH"/>
    <property type="match status" value="1"/>
</dbReference>
<dbReference type="GO" id="GO:0017004">
    <property type="term" value="P:cytochrome complex assembly"/>
    <property type="evidence" value="ECO:0007669"/>
    <property type="project" value="UniProtKB-KW"/>
</dbReference>
<evidence type="ECO:0000256" key="3">
    <source>
        <dbReference type="ARBA" id="ARBA00022803"/>
    </source>
</evidence>
<gene>
    <name evidence="6" type="ORF">HHL28_17740</name>
</gene>
<name>A0A858RCL0_9PROT</name>
<evidence type="ECO:0000313" key="6">
    <source>
        <dbReference type="EMBL" id="QJE74656.1"/>
    </source>
</evidence>
<dbReference type="InterPro" id="IPR019734">
    <property type="entry name" value="TPR_rpt"/>
</dbReference>
<evidence type="ECO:0000259" key="5">
    <source>
        <dbReference type="Pfam" id="PF23914"/>
    </source>
</evidence>
<dbReference type="InterPro" id="IPR011990">
    <property type="entry name" value="TPR-like_helical_dom_sf"/>
</dbReference>
<feature type="region of interest" description="Disordered" evidence="4">
    <location>
        <begin position="114"/>
        <end position="135"/>
    </location>
</feature>
<dbReference type="PANTHER" id="PTHR47870">
    <property type="entry name" value="CYTOCHROME C-TYPE BIOGENESIS PROTEIN CCMH"/>
    <property type="match status" value="1"/>
</dbReference>
<evidence type="ECO:0000256" key="1">
    <source>
        <dbReference type="ARBA" id="ARBA00022737"/>
    </source>
</evidence>
<dbReference type="AlphaFoldDB" id="A0A858RCL0"/>